<keyword evidence="8" id="KW-1015">Disulfide bond</keyword>
<evidence type="ECO:0000256" key="8">
    <source>
        <dbReference type="ARBA" id="ARBA00023157"/>
    </source>
</evidence>
<evidence type="ECO:0000256" key="3">
    <source>
        <dbReference type="ARBA" id="ARBA00012562"/>
    </source>
</evidence>
<comment type="catalytic activity">
    <reaction evidence="1">
        <text>Endonucleolytic cleavage to 5'-phosphomononucleotide and 5'-phosphooligonucleotide end-products.</text>
        <dbReference type="EC" id="3.1.30.1"/>
    </reaction>
</comment>
<keyword evidence="10" id="KW-0472">Membrane</keyword>
<organism evidence="11 12">
    <name type="scientific">Trema orientale</name>
    <name type="common">Charcoal tree</name>
    <name type="synonym">Celtis orientalis</name>
    <dbReference type="NCBI Taxonomy" id="63057"/>
    <lineage>
        <taxon>Eukaryota</taxon>
        <taxon>Viridiplantae</taxon>
        <taxon>Streptophyta</taxon>
        <taxon>Embryophyta</taxon>
        <taxon>Tracheophyta</taxon>
        <taxon>Spermatophyta</taxon>
        <taxon>Magnoliopsida</taxon>
        <taxon>eudicotyledons</taxon>
        <taxon>Gunneridae</taxon>
        <taxon>Pentapetalae</taxon>
        <taxon>rosids</taxon>
        <taxon>fabids</taxon>
        <taxon>Rosales</taxon>
        <taxon>Cannabaceae</taxon>
        <taxon>Trema</taxon>
    </lineage>
</organism>
<keyword evidence="10" id="KW-0812">Transmembrane</keyword>
<dbReference type="STRING" id="63057.A0A2P5G0X1"/>
<dbReference type="PANTHER" id="PTHR33146:SF26">
    <property type="entry name" value="ENDONUCLEASE 4"/>
    <property type="match status" value="1"/>
</dbReference>
<evidence type="ECO:0000256" key="10">
    <source>
        <dbReference type="SAM" id="Phobius"/>
    </source>
</evidence>
<evidence type="ECO:0000256" key="6">
    <source>
        <dbReference type="ARBA" id="ARBA00022759"/>
    </source>
</evidence>
<protein>
    <recommendedName>
        <fullName evidence="3">Aspergillus nuclease S1</fullName>
        <ecNumber evidence="3">3.1.30.1</ecNumber>
    </recommendedName>
</protein>
<evidence type="ECO:0000256" key="2">
    <source>
        <dbReference type="ARBA" id="ARBA00009547"/>
    </source>
</evidence>
<dbReference type="AlphaFoldDB" id="A0A2P5G0X1"/>
<keyword evidence="4" id="KW-0540">Nuclease</keyword>
<evidence type="ECO:0000256" key="7">
    <source>
        <dbReference type="ARBA" id="ARBA00022801"/>
    </source>
</evidence>
<dbReference type="Gene3D" id="1.10.575.10">
    <property type="entry name" value="P1 Nuclease"/>
    <property type="match status" value="1"/>
</dbReference>
<dbReference type="GO" id="GO:0046872">
    <property type="term" value="F:metal ion binding"/>
    <property type="evidence" value="ECO:0007669"/>
    <property type="project" value="UniProtKB-KW"/>
</dbReference>
<dbReference type="Pfam" id="PF02265">
    <property type="entry name" value="S1-P1_nuclease"/>
    <property type="match status" value="1"/>
</dbReference>
<dbReference type="GO" id="GO:0006308">
    <property type="term" value="P:DNA catabolic process"/>
    <property type="evidence" value="ECO:0007669"/>
    <property type="project" value="InterPro"/>
</dbReference>
<name>A0A2P5G0X1_TREOI</name>
<comment type="similarity">
    <text evidence="2">Belongs to the nuclease type I family.</text>
</comment>
<dbReference type="GO" id="GO:0003676">
    <property type="term" value="F:nucleic acid binding"/>
    <property type="evidence" value="ECO:0007669"/>
    <property type="project" value="InterPro"/>
</dbReference>
<reference evidence="12" key="1">
    <citation type="submission" date="2016-06" db="EMBL/GenBank/DDBJ databases">
        <title>Parallel loss of symbiosis genes in relatives of nitrogen-fixing non-legume Parasponia.</title>
        <authorList>
            <person name="Van Velzen R."/>
            <person name="Holmer R."/>
            <person name="Bu F."/>
            <person name="Rutten L."/>
            <person name="Van Zeijl A."/>
            <person name="Liu W."/>
            <person name="Santuari L."/>
            <person name="Cao Q."/>
            <person name="Sharma T."/>
            <person name="Shen D."/>
            <person name="Roswanjaya Y."/>
            <person name="Wardhani T."/>
            <person name="Kalhor M.S."/>
            <person name="Jansen J."/>
            <person name="Van den Hoogen J."/>
            <person name="Gungor B."/>
            <person name="Hartog M."/>
            <person name="Hontelez J."/>
            <person name="Verver J."/>
            <person name="Yang W.-C."/>
            <person name="Schijlen E."/>
            <person name="Repin R."/>
            <person name="Schilthuizen M."/>
            <person name="Schranz E."/>
            <person name="Heidstra R."/>
            <person name="Miyata K."/>
            <person name="Fedorova E."/>
            <person name="Kohlen W."/>
            <person name="Bisseling T."/>
            <person name="Smit S."/>
            <person name="Geurts R."/>
        </authorList>
    </citation>
    <scope>NUCLEOTIDE SEQUENCE [LARGE SCALE GENOMIC DNA]</scope>
    <source>
        <strain evidence="12">cv. RG33-2</strain>
    </source>
</reference>
<keyword evidence="12" id="KW-1185">Reference proteome</keyword>
<keyword evidence="7" id="KW-0378">Hydrolase</keyword>
<dbReference type="GO" id="GO:0000014">
    <property type="term" value="F:single-stranded DNA endodeoxyribonuclease activity"/>
    <property type="evidence" value="ECO:0007669"/>
    <property type="project" value="UniProtKB-ARBA"/>
</dbReference>
<dbReference type="EMBL" id="JXTC01000002">
    <property type="protein sequence ID" value="POO03672.1"/>
    <property type="molecule type" value="Genomic_DNA"/>
</dbReference>
<evidence type="ECO:0000313" key="11">
    <source>
        <dbReference type="EMBL" id="POO03672.1"/>
    </source>
</evidence>
<sequence length="223" mass="24727">MYGRRLWLIGGELVFMLLIPGILGWGPEGHYATCKIAELKVVLLQFALGLTTFANSYDGALRYTLLIHQIMCVTTTTTPLHMGYLGDYGGNLIKVVWYDNQTNLHRVWDDKIIESALTSFYNSDLTNMIQTIQQYIENSWSNDASSWGICANNQTVCPDPYASESVIAACKFAYPNATAGSTLGDQYFLSRLPVVERKLAQGGVRLAATLNRIFSSHAKLAEA</sequence>
<dbReference type="CDD" id="cd11010">
    <property type="entry name" value="S1-P1_nuclease"/>
    <property type="match status" value="1"/>
</dbReference>
<dbReference type="Proteomes" id="UP000237000">
    <property type="component" value="Unassembled WGS sequence"/>
</dbReference>
<dbReference type="InterPro" id="IPR008947">
    <property type="entry name" value="PLipase_C/P1_nuclease_dom_sf"/>
</dbReference>
<keyword evidence="5" id="KW-0479">Metal-binding</keyword>
<dbReference type="SUPFAM" id="SSF48537">
    <property type="entry name" value="Phospholipase C/P1 nuclease"/>
    <property type="match status" value="1"/>
</dbReference>
<keyword evidence="10" id="KW-1133">Transmembrane helix</keyword>
<gene>
    <name evidence="11" type="ORF">TorRG33x02_008770</name>
</gene>
<keyword evidence="9" id="KW-0325">Glycoprotein</keyword>
<feature type="transmembrane region" description="Helical" evidence="10">
    <location>
        <begin position="7"/>
        <end position="26"/>
    </location>
</feature>
<dbReference type="OrthoDB" id="1691996at2759"/>
<comment type="caution">
    <text evidence="11">The sequence shown here is derived from an EMBL/GenBank/DDBJ whole genome shotgun (WGS) entry which is preliminary data.</text>
</comment>
<dbReference type="PANTHER" id="PTHR33146">
    <property type="entry name" value="ENDONUCLEASE 4"/>
    <property type="match status" value="1"/>
</dbReference>
<dbReference type="InterPro" id="IPR003154">
    <property type="entry name" value="S1/P1nuclease"/>
</dbReference>
<evidence type="ECO:0000256" key="5">
    <source>
        <dbReference type="ARBA" id="ARBA00022723"/>
    </source>
</evidence>
<dbReference type="EC" id="3.1.30.1" evidence="3"/>
<evidence type="ECO:0000256" key="4">
    <source>
        <dbReference type="ARBA" id="ARBA00022722"/>
    </source>
</evidence>
<dbReference type="GO" id="GO:0004521">
    <property type="term" value="F:RNA endonuclease activity"/>
    <property type="evidence" value="ECO:0007669"/>
    <property type="project" value="UniProtKB-ARBA"/>
</dbReference>
<evidence type="ECO:0000256" key="1">
    <source>
        <dbReference type="ARBA" id="ARBA00000245"/>
    </source>
</evidence>
<evidence type="ECO:0000313" key="12">
    <source>
        <dbReference type="Proteomes" id="UP000237000"/>
    </source>
</evidence>
<accession>A0A2P5G0X1</accession>
<keyword evidence="6" id="KW-0255">Endonuclease</keyword>
<evidence type="ECO:0000256" key="9">
    <source>
        <dbReference type="ARBA" id="ARBA00023180"/>
    </source>
</evidence>
<dbReference type="InParanoid" id="A0A2P5G0X1"/>
<proteinExistence type="inferred from homology"/>